<accession>A0A1G7H2R0</accession>
<name>A0A1G7H2R0_9PROT</name>
<dbReference type="STRING" id="69960.SAMN05421720_11732"/>
<gene>
    <name evidence="2" type="ORF">SAMN05421720_11732</name>
</gene>
<feature type="transmembrane region" description="Helical" evidence="1">
    <location>
        <begin position="228"/>
        <end position="247"/>
    </location>
</feature>
<keyword evidence="1" id="KW-1133">Transmembrane helix</keyword>
<dbReference type="AlphaFoldDB" id="A0A1G7H2R0"/>
<feature type="transmembrane region" description="Helical" evidence="1">
    <location>
        <begin position="201"/>
        <end position="222"/>
    </location>
</feature>
<keyword evidence="3" id="KW-1185">Reference proteome</keyword>
<proteinExistence type="predicted"/>
<organism evidence="2 3">
    <name type="scientific">Rhodospira trueperi</name>
    <dbReference type="NCBI Taxonomy" id="69960"/>
    <lineage>
        <taxon>Bacteria</taxon>
        <taxon>Pseudomonadati</taxon>
        <taxon>Pseudomonadota</taxon>
        <taxon>Alphaproteobacteria</taxon>
        <taxon>Rhodospirillales</taxon>
        <taxon>Rhodospirillaceae</taxon>
        <taxon>Rhodospira</taxon>
    </lineage>
</organism>
<feature type="transmembrane region" description="Helical" evidence="1">
    <location>
        <begin position="135"/>
        <end position="154"/>
    </location>
</feature>
<keyword evidence="1" id="KW-0812">Transmembrane</keyword>
<evidence type="ECO:0000313" key="2">
    <source>
        <dbReference type="EMBL" id="SDE94604.1"/>
    </source>
</evidence>
<reference evidence="2 3" key="1">
    <citation type="submission" date="2016-10" db="EMBL/GenBank/DDBJ databases">
        <authorList>
            <person name="de Groot N.N."/>
        </authorList>
    </citation>
    <scope>NUCLEOTIDE SEQUENCE [LARGE SCALE GENOMIC DNA]</scope>
    <source>
        <strain evidence="2 3">ATCC 700224</strain>
    </source>
</reference>
<dbReference type="RefSeq" id="WP_092787863.1">
    <property type="nucleotide sequence ID" value="NZ_FNAP01000017.1"/>
</dbReference>
<sequence length="271" mass="30757">MTAPAPSDPEDDIHLPDRFPVLDRLTSVVRRWMVTLWGAAATLMAPGDPWIVGLLLVPTFFLELRWVTRAHDLRVRNVDLLAVLTGSETRPPPRPVLPSRRQALWMGGVLVALFVVASLSLFVGTSNRIGLGAQYALIVLPYSFAGLMISRYMMDLGYTRRYRHLAKMRGKPRASAGPWITELIFFVLCFKKEQKIAGEHYLYISMSFMLFFFQILIFRHIHALDAKLVSFFLVAPPLFLFGCLVLISSHWQAVMDRAIIADRPDSPTTWN</sequence>
<evidence type="ECO:0000256" key="1">
    <source>
        <dbReference type="SAM" id="Phobius"/>
    </source>
</evidence>
<keyword evidence="1" id="KW-0472">Membrane</keyword>
<dbReference type="Proteomes" id="UP000199412">
    <property type="component" value="Unassembled WGS sequence"/>
</dbReference>
<dbReference type="EMBL" id="FNAP01000017">
    <property type="protein sequence ID" value="SDE94604.1"/>
    <property type="molecule type" value="Genomic_DNA"/>
</dbReference>
<protein>
    <submittedName>
        <fullName evidence="2">Uncharacterized protein</fullName>
    </submittedName>
</protein>
<feature type="transmembrane region" description="Helical" evidence="1">
    <location>
        <begin position="103"/>
        <end position="123"/>
    </location>
</feature>
<feature type="transmembrane region" description="Helical" evidence="1">
    <location>
        <begin position="50"/>
        <end position="67"/>
    </location>
</feature>
<evidence type="ECO:0000313" key="3">
    <source>
        <dbReference type="Proteomes" id="UP000199412"/>
    </source>
</evidence>